<sequence>MRDGRRTGCHGKGLQTAAVPGLTLPPADDGRHAVRSGAGTVLRDATTKLIGCATKTKPYATVEVANPNTRKGSFSVDVSFRDRTDAEVDHGFADVAVPAKGRARLRVETGSGNGDLADHCRVGPDAPPQ</sequence>
<evidence type="ECO:0000256" key="1">
    <source>
        <dbReference type="SAM" id="MobiDB-lite"/>
    </source>
</evidence>
<feature type="region of interest" description="Disordered" evidence="1">
    <location>
        <begin position="109"/>
        <end position="129"/>
    </location>
</feature>
<gene>
    <name evidence="2" type="ORF">GQF42_20365</name>
</gene>
<dbReference type="Proteomes" id="UP000436138">
    <property type="component" value="Chromosome"/>
</dbReference>
<feature type="region of interest" description="Disordered" evidence="1">
    <location>
        <begin position="1"/>
        <end position="26"/>
    </location>
</feature>
<dbReference type="EMBL" id="CP047020">
    <property type="protein sequence ID" value="QHA05334.1"/>
    <property type="molecule type" value="Genomic_DNA"/>
</dbReference>
<keyword evidence="3" id="KW-1185">Reference proteome</keyword>
<proteinExistence type="predicted"/>
<dbReference type="RefSeq" id="WP_158921931.1">
    <property type="nucleotide sequence ID" value="NZ_CP047020.1"/>
</dbReference>
<evidence type="ECO:0000313" key="3">
    <source>
        <dbReference type="Proteomes" id="UP000436138"/>
    </source>
</evidence>
<accession>A0A6I6N1Q7</accession>
<protein>
    <submittedName>
        <fullName evidence="2">Uncharacterized protein</fullName>
    </submittedName>
</protein>
<name>A0A6I6N1Q7_9ACTN</name>
<dbReference type="AlphaFoldDB" id="A0A6I6N1Q7"/>
<evidence type="ECO:0000313" key="2">
    <source>
        <dbReference type="EMBL" id="QHA05334.1"/>
    </source>
</evidence>
<organism evidence="2 3">
    <name type="scientific">Streptomyces broussonetiae</name>
    <dbReference type="NCBI Taxonomy" id="2686304"/>
    <lineage>
        <taxon>Bacteria</taxon>
        <taxon>Bacillati</taxon>
        <taxon>Actinomycetota</taxon>
        <taxon>Actinomycetes</taxon>
        <taxon>Kitasatosporales</taxon>
        <taxon>Streptomycetaceae</taxon>
        <taxon>Streptomyces</taxon>
    </lineage>
</organism>
<dbReference type="KEGG" id="sbro:GQF42_20365"/>
<reference evidence="2 3" key="1">
    <citation type="submission" date="2019-12" db="EMBL/GenBank/DDBJ databases">
        <title>Streptomyces sp. strain T44 isolated from rhizosphere soil of Broussonetia papyrifera.</title>
        <authorList>
            <person name="Mo P."/>
        </authorList>
    </citation>
    <scope>NUCLEOTIDE SEQUENCE [LARGE SCALE GENOMIC DNA]</scope>
    <source>
        <strain evidence="2 3">T44</strain>
    </source>
</reference>